<dbReference type="SUPFAM" id="SSF160904">
    <property type="entry name" value="Jann2411-like"/>
    <property type="match status" value="1"/>
</dbReference>
<dbReference type="InterPro" id="IPR021005">
    <property type="entry name" value="Znf_CGNR"/>
</dbReference>
<dbReference type="InterPro" id="IPR023286">
    <property type="entry name" value="ABATE_dom_sf"/>
</dbReference>
<dbReference type="EMBL" id="BOMN01000001">
    <property type="protein sequence ID" value="GIE17103.1"/>
    <property type="molecule type" value="Genomic_DNA"/>
</dbReference>
<evidence type="ECO:0000313" key="2">
    <source>
        <dbReference type="EMBL" id="GIE17103.1"/>
    </source>
</evidence>
<proteinExistence type="predicted"/>
<evidence type="ECO:0000259" key="1">
    <source>
        <dbReference type="Pfam" id="PF11706"/>
    </source>
</evidence>
<dbReference type="RefSeq" id="WP_203834407.1">
    <property type="nucleotide sequence ID" value="NZ_BAAATV010000001.1"/>
</dbReference>
<comment type="caution">
    <text evidence="2">The sequence shown here is derived from an EMBL/GenBank/DDBJ whole genome shotgun (WGS) entry which is preliminary data.</text>
</comment>
<dbReference type="Proteomes" id="UP000603200">
    <property type="component" value="Unassembled WGS sequence"/>
</dbReference>
<feature type="domain" description="Zinc finger CGNR" evidence="1">
    <location>
        <begin position="133"/>
        <end position="176"/>
    </location>
</feature>
<gene>
    <name evidence="2" type="ORF">Ahu01nite_002050</name>
</gene>
<evidence type="ECO:0000313" key="3">
    <source>
        <dbReference type="Proteomes" id="UP000603200"/>
    </source>
</evidence>
<organism evidence="2 3">
    <name type="scientific">Winogradskya humida</name>
    <dbReference type="NCBI Taxonomy" id="113566"/>
    <lineage>
        <taxon>Bacteria</taxon>
        <taxon>Bacillati</taxon>
        <taxon>Actinomycetota</taxon>
        <taxon>Actinomycetes</taxon>
        <taxon>Micromonosporales</taxon>
        <taxon>Micromonosporaceae</taxon>
        <taxon>Winogradskya</taxon>
    </lineage>
</organism>
<keyword evidence="3" id="KW-1185">Reference proteome</keyword>
<dbReference type="Pfam" id="PF07336">
    <property type="entry name" value="ABATE"/>
    <property type="match status" value="1"/>
</dbReference>
<name>A0ABQ3ZEU9_9ACTN</name>
<dbReference type="InterPro" id="IPR010852">
    <property type="entry name" value="ABATE"/>
</dbReference>
<accession>A0ABQ3ZEU9</accession>
<dbReference type="PANTHER" id="PTHR35525">
    <property type="entry name" value="BLL6575 PROTEIN"/>
    <property type="match status" value="1"/>
</dbReference>
<dbReference type="PANTHER" id="PTHR35525:SF3">
    <property type="entry name" value="BLL6575 PROTEIN"/>
    <property type="match status" value="1"/>
</dbReference>
<sequence>MSFVFVSGRPSLDYAGTLKWRRRDQGEEQLHSPADLASWASLASLGDLTDGPVDFAAAISAREAIYRVIRSRLDGAAPAVTDVGLINALARGPRLTPTLLADGHLTRTGTTEELLATLAADLLDLLSSDEINRVKGCANNDCTRLYVDASRLGNRQWCGMAECGNRAKVSAFRARRRTSAN</sequence>
<protein>
    <recommendedName>
        <fullName evidence="1">Zinc finger CGNR domain-containing protein</fullName>
    </recommendedName>
</protein>
<dbReference type="Pfam" id="PF11706">
    <property type="entry name" value="zf-CGNR"/>
    <property type="match status" value="1"/>
</dbReference>
<reference evidence="2 3" key="1">
    <citation type="submission" date="2021-01" db="EMBL/GenBank/DDBJ databases">
        <title>Whole genome shotgun sequence of Actinoplanes humidus NBRC 14915.</title>
        <authorList>
            <person name="Komaki H."/>
            <person name="Tamura T."/>
        </authorList>
    </citation>
    <scope>NUCLEOTIDE SEQUENCE [LARGE SCALE GENOMIC DNA]</scope>
    <source>
        <strain evidence="2 3">NBRC 14915</strain>
    </source>
</reference>
<dbReference type="Gene3D" id="1.10.3300.10">
    <property type="entry name" value="Jann2411-like domain"/>
    <property type="match status" value="1"/>
</dbReference>